<gene>
    <name evidence="2" type="ORF">AOZ06_22070</name>
</gene>
<evidence type="ECO:0000259" key="1">
    <source>
        <dbReference type="Pfam" id="PF00934"/>
    </source>
</evidence>
<evidence type="ECO:0000313" key="3">
    <source>
        <dbReference type="Proteomes" id="UP000063699"/>
    </source>
</evidence>
<sequence length="93" mass="10034">MEQTVRVFRENAQTLSELITDGSRKLQMSPMADDEVSAEAAAGFSKAGQVHIDAVTRYQQWLRAIADDLQRSASAYRATEDGNSGTLRGGDGG</sequence>
<dbReference type="Gene3D" id="1.10.287.850">
    <property type="entry name" value="HP0062-like domain"/>
    <property type="match status" value="1"/>
</dbReference>
<reference evidence="2 3" key="1">
    <citation type="submission" date="2015-07" db="EMBL/GenBank/DDBJ databases">
        <title>Genome sequencing of Kibdelosporangium phytohabitans.</title>
        <authorList>
            <person name="Qin S."/>
            <person name="Xing K."/>
        </authorList>
    </citation>
    <scope>NUCLEOTIDE SEQUENCE [LARGE SCALE GENOMIC DNA]</scope>
    <source>
        <strain evidence="2 3">KLBMP1111</strain>
    </source>
</reference>
<keyword evidence="3" id="KW-1185">Reference proteome</keyword>
<dbReference type="Pfam" id="PF00934">
    <property type="entry name" value="PE"/>
    <property type="match status" value="1"/>
</dbReference>
<dbReference type="STRING" id="860235.AOZ06_22070"/>
<organism evidence="2 3">
    <name type="scientific">Kibdelosporangium phytohabitans</name>
    <dbReference type="NCBI Taxonomy" id="860235"/>
    <lineage>
        <taxon>Bacteria</taxon>
        <taxon>Bacillati</taxon>
        <taxon>Actinomycetota</taxon>
        <taxon>Actinomycetes</taxon>
        <taxon>Pseudonocardiales</taxon>
        <taxon>Pseudonocardiaceae</taxon>
        <taxon>Kibdelosporangium</taxon>
    </lineage>
</organism>
<dbReference type="AlphaFoldDB" id="A0A0N9I3Z6"/>
<evidence type="ECO:0000313" key="2">
    <source>
        <dbReference type="EMBL" id="ALG09238.1"/>
    </source>
</evidence>
<proteinExistence type="predicted"/>
<dbReference type="KEGG" id="kphy:AOZ06_22070"/>
<protein>
    <recommendedName>
        <fullName evidence="1">PE domain-containing protein</fullName>
    </recommendedName>
</protein>
<dbReference type="Proteomes" id="UP000063699">
    <property type="component" value="Chromosome"/>
</dbReference>
<dbReference type="EMBL" id="CP012752">
    <property type="protein sequence ID" value="ALG09238.1"/>
    <property type="molecule type" value="Genomic_DNA"/>
</dbReference>
<name>A0A0N9I3Z6_9PSEU</name>
<dbReference type="InterPro" id="IPR000084">
    <property type="entry name" value="PE-PGRS_N"/>
</dbReference>
<accession>A0A0N9I3Z6</accession>
<feature type="domain" description="PE" evidence="1">
    <location>
        <begin position="28"/>
        <end position="83"/>
    </location>
</feature>